<comment type="catalytic activity">
    <reaction evidence="9 15">
        <text>L-seryl-[protein] + ATP = O-phospho-L-seryl-[protein] + ADP + H(+)</text>
        <dbReference type="Rhea" id="RHEA:17989"/>
        <dbReference type="Rhea" id="RHEA-COMP:9863"/>
        <dbReference type="Rhea" id="RHEA-COMP:11604"/>
        <dbReference type="ChEBI" id="CHEBI:15378"/>
        <dbReference type="ChEBI" id="CHEBI:29999"/>
        <dbReference type="ChEBI" id="CHEBI:30616"/>
        <dbReference type="ChEBI" id="CHEBI:83421"/>
        <dbReference type="ChEBI" id="CHEBI:456216"/>
        <dbReference type="EC" id="2.7.11.1"/>
    </reaction>
</comment>
<comment type="similarity">
    <text evidence="15">Belongs to the protein kinase superfamily. Ser/Thr protein kinase family. Aurora subfamily.</text>
</comment>
<dbReference type="PANTHER" id="PTHR24350">
    <property type="entry name" value="SERINE/THREONINE-PROTEIN KINASE IAL-RELATED"/>
    <property type="match status" value="1"/>
</dbReference>
<feature type="binding site" evidence="11">
    <location>
        <begin position="244"/>
        <end position="245"/>
    </location>
    <ligand>
        <name>ATP</name>
        <dbReference type="ChEBI" id="CHEBI:30616"/>
    </ligand>
</feature>
<reference evidence="18" key="1">
    <citation type="submission" date="2022-12" db="EMBL/GenBank/DDBJ databases">
        <authorList>
            <person name="Petersen C."/>
        </authorList>
    </citation>
    <scope>NUCLEOTIDE SEQUENCE</scope>
    <source>
        <strain evidence="18">IBT 15544</strain>
    </source>
</reference>
<dbReference type="GO" id="GO:0032133">
    <property type="term" value="C:chromosome passenger complex"/>
    <property type="evidence" value="ECO:0007669"/>
    <property type="project" value="UniProtKB-ARBA"/>
</dbReference>
<evidence type="ECO:0000256" key="12">
    <source>
        <dbReference type="PIRSR" id="PIRSR630616-3"/>
    </source>
</evidence>
<dbReference type="OrthoDB" id="377346at2759"/>
<dbReference type="InterPro" id="IPR017441">
    <property type="entry name" value="Protein_kinase_ATP_BS"/>
</dbReference>
<feature type="domain" description="Protein kinase" evidence="17">
    <location>
        <begin position="117"/>
        <end position="370"/>
    </location>
</feature>
<dbReference type="AlphaFoldDB" id="A0A9W9NEC3"/>
<dbReference type="InterPro" id="IPR011009">
    <property type="entry name" value="Kinase-like_dom_sf"/>
</dbReference>
<dbReference type="InterPro" id="IPR008271">
    <property type="entry name" value="Ser/Thr_kinase_AS"/>
</dbReference>
<dbReference type="GO" id="GO:0044779">
    <property type="term" value="P:meiotic spindle checkpoint signaling"/>
    <property type="evidence" value="ECO:0007669"/>
    <property type="project" value="UniProtKB-ARBA"/>
</dbReference>
<comment type="caution">
    <text evidence="18">The sequence shown here is derived from an EMBL/GenBank/DDBJ whole genome shotgun (WGS) entry which is preliminary data.</text>
</comment>
<evidence type="ECO:0000256" key="9">
    <source>
        <dbReference type="ARBA" id="ARBA00048679"/>
    </source>
</evidence>
<evidence type="ECO:0000313" key="19">
    <source>
        <dbReference type="Proteomes" id="UP001150904"/>
    </source>
</evidence>
<evidence type="ECO:0000256" key="16">
    <source>
        <dbReference type="SAM" id="MobiDB-lite"/>
    </source>
</evidence>
<dbReference type="GO" id="GO:0008608">
    <property type="term" value="P:attachment of spindle microtubules to kinetochore"/>
    <property type="evidence" value="ECO:0007669"/>
    <property type="project" value="UniProtKB-ARBA"/>
</dbReference>
<dbReference type="RefSeq" id="XP_058312884.1">
    <property type="nucleotide sequence ID" value="XM_058447473.1"/>
</dbReference>
<evidence type="ECO:0000256" key="4">
    <source>
        <dbReference type="ARBA" id="ARBA00022679"/>
    </source>
</evidence>
<feature type="binding site" evidence="11">
    <location>
        <position position="258"/>
    </location>
    <ligand>
        <name>ATP</name>
        <dbReference type="ChEBI" id="CHEBI:30616"/>
    </ligand>
</feature>
<dbReference type="PROSITE" id="PS00107">
    <property type="entry name" value="PROTEIN_KINASE_ATP"/>
    <property type="match status" value="1"/>
</dbReference>
<keyword evidence="7 11" id="KW-0067">ATP-binding</keyword>
<dbReference type="GO" id="GO:0072479">
    <property type="term" value="P:response to mitotic cell cycle spindle assembly checkpoint signaling"/>
    <property type="evidence" value="ECO:0007669"/>
    <property type="project" value="UniProtKB-ARBA"/>
</dbReference>
<keyword evidence="3 14" id="KW-0723">Serine/threonine-protein kinase</keyword>
<evidence type="ECO:0000256" key="1">
    <source>
        <dbReference type="ARBA" id="ARBA00012513"/>
    </source>
</evidence>
<sequence>MATKTLEARFEHLSVKDEKEIGNDRTYGKQKGSLSTAVSLSGLGAAQLNNSNRSHLLKLALQNTNDNKVNSMNVPASPVRSSQGARVSRNTDENGEQRTSTSLSEPSVPRELHLGMFEIGKPLGKGKFGRVYLAKERSSGFVCALKVLHKSELQQGGVQKQVRREIEIQSNLRHPNVLRLYGHFHDSKRIFLILEFAGRGELYKHLRKEHRFPEWKAAQYIAQMAAALKYLHKKHVMHRDIKPENILVGIHGEIKISDFGWSVHAPNNRRQTMCGTLDYLPPEMLKPGSQDNYYSEKVDLWSLGVLTYEFLVGEAPFEDTPVMTQRRITRADMSVPSFVSPEARDLIKKLLVLDPEKRIPLDDIQRHPWIVKHCVKEAKRSSGSSKDGKA</sequence>
<evidence type="ECO:0000256" key="13">
    <source>
        <dbReference type="PROSITE-ProRule" id="PRU10141"/>
    </source>
</evidence>
<evidence type="ECO:0000256" key="15">
    <source>
        <dbReference type="RuleBase" id="RU367134"/>
    </source>
</evidence>
<dbReference type="PROSITE" id="PS50011">
    <property type="entry name" value="PROTEIN_KINASE_DOM"/>
    <property type="match status" value="1"/>
</dbReference>
<gene>
    <name evidence="18" type="ORF">N7498_000410</name>
</gene>
<dbReference type="GO" id="GO:0090266">
    <property type="term" value="P:regulation of mitotic cell cycle spindle assembly checkpoint"/>
    <property type="evidence" value="ECO:0007669"/>
    <property type="project" value="UniProtKB-ARBA"/>
</dbReference>
<keyword evidence="4 15" id="KW-0808">Transferase</keyword>
<evidence type="ECO:0000256" key="8">
    <source>
        <dbReference type="ARBA" id="ARBA00047899"/>
    </source>
</evidence>
<dbReference type="GO" id="GO:0045143">
    <property type="term" value="P:homologous chromosome segregation"/>
    <property type="evidence" value="ECO:0007669"/>
    <property type="project" value="UniProtKB-ARBA"/>
</dbReference>
<keyword evidence="5 11" id="KW-0547">Nucleotide-binding</keyword>
<dbReference type="Proteomes" id="UP001150904">
    <property type="component" value="Unassembled WGS sequence"/>
</dbReference>
<dbReference type="InterPro" id="IPR000719">
    <property type="entry name" value="Prot_kinase_dom"/>
</dbReference>
<evidence type="ECO:0000256" key="10">
    <source>
        <dbReference type="PIRSR" id="PIRSR630616-1"/>
    </source>
</evidence>
<feature type="cross-link" description="Glycyl lysine isopeptide (Lys-Gly) (interchain with G-Cter in SUMO2)" evidence="12">
    <location>
        <position position="242"/>
    </location>
</feature>
<feature type="binding site" evidence="11">
    <location>
        <position position="127"/>
    </location>
    <ligand>
        <name>ATP</name>
        <dbReference type="ChEBI" id="CHEBI:30616"/>
    </ligand>
</feature>
<feature type="binding site" evidence="11">
    <location>
        <begin position="195"/>
        <end position="197"/>
    </location>
    <ligand>
        <name>ATP</name>
        <dbReference type="ChEBI" id="CHEBI:30616"/>
    </ligand>
</feature>
<feature type="compositionally biased region" description="Polar residues" evidence="16">
    <location>
        <begin position="67"/>
        <end position="85"/>
    </location>
</feature>
<dbReference type="GO" id="GO:0000819">
    <property type="term" value="P:sister chromatid segregation"/>
    <property type="evidence" value="ECO:0007669"/>
    <property type="project" value="UniProtKB-ARBA"/>
</dbReference>
<dbReference type="GO" id="GO:0000776">
    <property type="term" value="C:kinetochore"/>
    <property type="evidence" value="ECO:0007669"/>
    <property type="project" value="UniProtKB-ARBA"/>
</dbReference>
<keyword evidence="6 15" id="KW-0418">Kinase</keyword>
<dbReference type="GO" id="GO:0051233">
    <property type="term" value="C:spindle midzone"/>
    <property type="evidence" value="ECO:0007669"/>
    <property type="project" value="UniProtKB-ARBA"/>
</dbReference>
<dbReference type="InterPro" id="IPR030616">
    <property type="entry name" value="Aur-like"/>
</dbReference>
<evidence type="ECO:0000256" key="14">
    <source>
        <dbReference type="RuleBase" id="RU000304"/>
    </source>
</evidence>
<keyword evidence="19" id="KW-1185">Reference proteome</keyword>
<comment type="catalytic activity">
    <reaction evidence="8 15">
        <text>L-threonyl-[protein] + ATP = O-phospho-L-threonyl-[protein] + ADP + H(+)</text>
        <dbReference type="Rhea" id="RHEA:46608"/>
        <dbReference type="Rhea" id="RHEA-COMP:11060"/>
        <dbReference type="Rhea" id="RHEA-COMP:11605"/>
        <dbReference type="ChEBI" id="CHEBI:15378"/>
        <dbReference type="ChEBI" id="CHEBI:30013"/>
        <dbReference type="ChEBI" id="CHEBI:30616"/>
        <dbReference type="ChEBI" id="CHEBI:61977"/>
        <dbReference type="ChEBI" id="CHEBI:456216"/>
        <dbReference type="EC" id="2.7.11.1"/>
    </reaction>
</comment>
<evidence type="ECO:0000256" key="2">
    <source>
        <dbReference type="ARBA" id="ARBA00021157"/>
    </source>
</evidence>
<dbReference type="SUPFAM" id="SSF56112">
    <property type="entry name" value="Protein kinase-like (PK-like)"/>
    <property type="match status" value="1"/>
</dbReference>
<dbReference type="GO" id="GO:0005524">
    <property type="term" value="F:ATP binding"/>
    <property type="evidence" value="ECO:0007669"/>
    <property type="project" value="UniProtKB-UniRule"/>
</dbReference>
<evidence type="ECO:0000256" key="11">
    <source>
        <dbReference type="PIRSR" id="PIRSR630616-2"/>
    </source>
</evidence>
<evidence type="ECO:0000313" key="18">
    <source>
        <dbReference type="EMBL" id="KAJ5218311.1"/>
    </source>
</evidence>
<dbReference type="SMART" id="SM00220">
    <property type="entry name" value="S_TKc"/>
    <property type="match status" value="1"/>
</dbReference>
<feature type="binding site" evidence="11 13">
    <location>
        <position position="146"/>
    </location>
    <ligand>
        <name>ATP</name>
        <dbReference type="ChEBI" id="CHEBI:30616"/>
    </ligand>
</feature>
<protein>
    <recommendedName>
        <fullName evidence="2 15">Aurora kinase</fullName>
        <ecNumber evidence="1 15">2.7.11.1</ecNumber>
    </recommendedName>
</protein>
<accession>A0A9W9NEC3</accession>
<dbReference type="FunFam" id="1.10.510.10:FF:000235">
    <property type="entry name" value="Serine/threonine-protein kinase ark1"/>
    <property type="match status" value="1"/>
</dbReference>
<feature type="region of interest" description="Disordered" evidence="16">
    <location>
        <begin position="67"/>
        <end position="107"/>
    </location>
</feature>
<dbReference type="GO" id="GO:0032465">
    <property type="term" value="P:regulation of cytokinesis"/>
    <property type="evidence" value="ECO:0007669"/>
    <property type="project" value="UniProtKB-ARBA"/>
</dbReference>
<dbReference type="GO" id="GO:1902115">
    <property type="term" value="P:regulation of organelle assembly"/>
    <property type="evidence" value="ECO:0007669"/>
    <property type="project" value="UniProtKB-ARBA"/>
</dbReference>
<dbReference type="EMBL" id="JAPQKR010000004">
    <property type="protein sequence ID" value="KAJ5218311.1"/>
    <property type="molecule type" value="Genomic_DNA"/>
</dbReference>
<name>A0A9W9NEC3_9EURO</name>
<reference evidence="18" key="2">
    <citation type="journal article" date="2023" name="IMA Fungus">
        <title>Comparative genomic study of the Penicillium genus elucidates a diverse pangenome and 15 lateral gene transfer events.</title>
        <authorList>
            <person name="Petersen C."/>
            <person name="Sorensen T."/>
            <person name="Nielsen M.R."/>
            <person name="Sondergaard T.E."/>
            <person name="Sorensen J.L."/>
            <person name="Fitzpatrick D.A."/>
            <person name="Frisvad J.C."/>
            <person name="Nielsen K.L."/>
        </authorList>
    </citation>
    <scope>NUCLEOTIDE SEQUENCE</scope>
    <source>
        <strain evidence="18">IBT 15544</strain>
    </source>
</reference>
<feature type="active site" description="Proton acceptor" evidence="10">
    <location>
        <position position="240"/>
    </location>
</feature>
<organism evidence="18 19">
    <name type="scientific">Penicillium cinerascens</name>
    <dbReference type="NCBI Taxonomy" id="70096"/>
    <lineage>
        <taxon>Eukaryota</taxon>
        <taxon>Fungi</taxon>
        <taxon>Dikarya</taxon>
        <taxon>Ascomycota</taxon>
        <taxon>Pezizomycotina</taxon>
        <taxon>Eurotiomycetes</taxon>
        <taxon>Eurotiomycetidae</taxon>
        <taxon>Eurotiales</taxon>
        <taxon>Aspergillaceae</taxon>
        <taxon>Penicillium</taxon>
    </lineage>
</organism>
<dbReference type="GeneID" id="83174773"/>
<dbReference type="FunFam" id="3.30.200.20:FF:000042">
    <property type="entry name" value="Aurora kinase A"/>
    <property type="match status" value="1"/>
</dbReference>
<proteinExistence type="inferred from homology"/>
<dbReference type="GO" id="GO:0004674">
    <property type="term" value="F:protein serine/threonine kinase activity"/>
    <property type="evidence" value="ECO:0007669"/>
    <property type="project" value="UniProtKB-KW"/>
</dbReference>
<evidence type="ECO:0000256" key="6">
    <source>
        <dbReference type="ARBA" id="ARBA00022777"/>
    </source>
</evidence>
<dbReference type="PROSITE" id="PS00108">
    <property type="entry name" value="PROTEIN_KINASE_ST"/>
    <property type="match status" value="1"/>
</dbReference>
<evidence type="ECO:0000256" key="5">
    <source>
        <dbReference type="ARBA" id="ARBA00022741"/>
    </source>
</evidence>
<dbReference type="CDD" id="cd14007">
    <property type="entry name" value="STKc_Aurora"/>
    <property type="match status" value="1"/>
</dbReference>
<evidence type="ECO:0000256" key="7">
    <source>
        <dbReference type="ARBA" id="ARBA00022840"/>
    </source>
</evidence>
<dbReference type="Pfam" id="PF00069">
    <property type="entry name" value="Pkinase"/>
    <property type="match status" value="1"/>
</dbReference>
<dbReference type="EC" id="2.7.11.1" evidence="1 15"/>
<dbReference type="Gene3D" id="1.10.510.10">
    <property type="entry name" value="Transferase(Phosphotransferase) domain 1"/>
    <property type="match status" value="1"/>
</dbReference>
<evidence type="ECO:0000256" key="3">
    <source>
        <dbReference type="ARBA" id="ARBA00022527"/>
    </source>
</evidence>
<evidence type="ECO:0000259" key="17">
    <source>
        <dbReference type="PROSITE" id="PS50011"/>
    </source>
</evidence>